<evidence type="ECO:0000256" key="3">
    <source>
        <dbReference type="ARBA" id="ARBA00013208"/>
    </source>
</evidence>
<keyword evidence="5 6" id="KW-0378">Hydrolase</keyword>
<keyword evidence="6" id="KW-0812">Transmembrane</keyword>
<feature type="transmembrane region" description="Helical" evidence="6">
    <location>
        <begin position="29"/>
        <end position="48"/>
    </location>
</feature>
<dbReference type="Proteomes" id="UP001083770">
    <property type="component" value="Unassembled WGS sequence"/>
</dbReference>
<reference evidence="8" key="1">
    <citation type="submission" date="2022-12" db="EMBL/GenBank/DDBJ databases">
        <title>Bacterial isolates from different developmental stages of Nematostella vectensis.</title>
        <authorList>
            <person name="Fraune S."/>
        </authorList>
    </citation>
    <scope>NUCLEOTIDE SEQUENCE</scope>
    <source>
        <strain evidence="8">G21632-S1</strain>
    </source>
</reference>
<dbReference type="EC" id="3.4.21.89" evidence="3 6"/>
<evidence type="ECO:0000313" key="8">
    <source>
        <dbReference type="EMBL" id="MCZ4297873.1"/>
    </source>
</evidence>
<dbReference type="InterPro" id="IPR036286">
    <property type="entry name" value="LexA/Signal_pep-like_sf"/>
</dbReference>
<evidence type="ECO:0000256" key="2">
    <source>
        <dbReference type="ARBA" id="ARBA00009370"/>
    </source>
</evidence>
<keyword evidence="6" id="KW-0645">Protease</keyword>
<dbReference type="PROSITE" id="PS00760">
    <property type="entry name" value="SPASE_I_2"/>
    <property type="match status" value="1"/>
</dbReference>
<organism evidence="8 9">
    <name type="scientific">Henriciella marina</name>
    <dbReference type="NCBI Taxonomy" id="453851"/>
    <lineage>
        <taxon>Bacteria</taxon>
        <taxon>Pseudomonadati</taxon>
        <taxon>Pseudomonadota</taxon>
        <taxon>Alphaproteobacteria</taxon>
        <taxon>Hyphomonadales</taxon>
        <taxon>Hyphomonadaceae</taxon>
        <taxon>Henriciella</taxon>
    </lineage>
</organism>
<dbReference type="GO" id="GO:0009003">
    <property type="term" value="F:signal peptidase activity"/>
    <property type="evidence" value="ECO:0007669"/>
    <property type="project" value="UniProtKB-EC"/>
</dbReference>
<keyword evidence="9" id="KW-1185">Reference proteome</keyword>
<dbReference type="InterPro" id="IPR019533">
    <property type="entry name" value="Peptidase_S26"/>
</dbReference>
<dbReference type="PROSITE" id="PS00761">
    <property type="entry name" value="SPASE_I_3"/>
    <property type="match status" value="1"/>
</dbReference>
<dbReference type="Gene3D" id="2.10.109.10">
    <property type="entry name" value="Umud Fragment, subunit A"/>
    <property type="match status" value="1"/>
</dbReference>
<dbReference type="Pfam" id="PF10502">
    <property type="entry name" value="Peptidase_S26"/>
    <property type="match status" value="1"/>
</dbReference>
<proteinExistence type="inferred from homology"/>
<dbReference type="PANTHER" id="PTHR43390:SF1">
    <property type="entry name" value="CHLOROPLAST PROCESSING PEPTIDASE"/>
    <property type="match status" value="1"/>
</dbReference>
<gene>
    <name evidence="8" type="primary">lepB</name>
    <name evidence="8" type="ORF">O4G74_07370</name>
</gene>
<dbReference type="NCBIfam" id="TIGR02227">
    <property type="entry name" value="sigpep_I_bact"/>
    <property type="match status" value="1"/>
</dbReference>
<keyword evidence="6" id="KW-0472">Membrane</keyword>
<comment type="subcellular location">
    <subcellularLocation>
        <location evidence="6">Membrane</location>
        <topology evidence="6">Single-pass type II membrane protein</topology>
    </subcellularLocation>
</comment>
<dbReference type="InterPro" id="IPR019757">
    <property type="entry name" value="Pept_S26A_signal_pept_1_Lys-AS"/>
</dbReference>
<accession>A0ABT4LWH2</accession>
<evidence type="ECO:0000256" key="1">
    <source>
        <dbReference type="ARBA" id="ARBA00000677"/>
    </source>
</evidence>
<dbReference type="InterPro" id="IPR000223">
    <property type="entry name" value="Pept_S26A_signal_pept_1"/>
</dbReference>
<comment type="caution">
    <text evidence="8">The sequence shown here is derived from an EMBL/GenBank/DDBJ whole genome shotgun (WGS) entry which is preliminary data.</text>
</comment>
<feature type="domain" description="Peptidase S26" evidence="7">
    <location>
        <begin position="27"/>
        <end position="267"/>
    </location>
</feature>
<protein>
    <recommendedName>
        <fullName evidence="4 6">Signal peptidase I</fullName>
        <ecNumber evidence="3 6">3.4.21.89</ecNumber>
    </recommendedName>
</protein>
<keyword evidence="6" id="KW-1133">Transmembrane helix</keyword>
<evidence type="ECO:0000256" key="4">
    <source>
        <dbReference type="ARBA" id="ARBA00019232"/>
    </source>
</evidence>
<dbReference type="InterPro" id="IPR019758">
    <property type="entry name" value="Pept_S26A_signal_pept_1_CS"/>
</dbReference>
<evidence type="ECO:0000256" key="5">
    <source>
        <dbReference type="ARBA" id="ARBA00022801"/>
    </source>
</evidence>
<comment type="catalytic activity">
    <reaction evidence="1 6">
        <text>Cleavage of hydrophobic, N-terminal signal or leader sequences from secreted and periplasmic proteins.</text>
        <dbReference type="EC" id="3.4.21.89"/>
    </reaction>
</comment>
<dbReference type="SUPFAM" id="SSF51306">
    <property type="entry name" value="LexA/Signal peptidase"/>
    <property type="match status" value="1"/>
</dbReference>
<dbReference type="PANTHER" id="PTHR43390">
    <property type="entry name" value="SIGNAL PEPTIDASE I"/>
    <property type="match status" value="1"/>
</dbReference>
<dbReference type="PRINTS" id="PR00727">
    <property type="entry name" value="LEADERPTASE"/>
</dbReference>
<dbReference type="CDD" id="cd06530">
    <property type="entry name" value="S26_SPase_I"/>
    <property type="match status" value="1"/>
</dbReference>
<comment type="similarity">
    <text evidence="2 6">Belongs to the peptidase S26 family.</text>
</comment>
<evidence type="ECO:0000313" key="9">
    <source>
        <dbReference type="Proteomes" id="UP001083770"/>
    </source>
</evidence>
<name>A0ABT4LWH2_9PROT</name>
<sequence length="291" mass="32894">MSTSSDMTESEPEDNRTLKQKVLHELREWAVTLLIFIPAFYVFSFLIYEQRVIPSESMVPNLQVGDRVAVNKFAYGYSRYSLPWGAWRLIPQGEGRVLGGQPDRGDVAVFMHPHTDRVMIKRIIGLPGDRVQMVNEQLYLNGEPIDREFMRSVTYRPHDFRGTETAREYRETIGDKSWLSHQWQQGPSQVRSLDNTPVFDIPEGHYLFIGDNRDNSEDGRSITGHCPVGEDGVIDEAGCELAPGVSAERASVGFVPAENLIGRADTVLLSTYSCARADADPCMKKRLWRGL</sequence>
<evidence type="ECO:0000259" key="7">
    <source>
        <dbReference type="Pfam" id="PF10502"/>
    </source>
</evidence>
<evidence type="ECO:0000256" key="6">
    <source>
        <dbReference type="RuleBase" id="RU362042"/>
    </source>
</evidence>
<dbReference type="EMBL" id="JAPWGW010000002">
    <property type="protein sequence ID" value="MCZ4297873.1"/>
    <property type="molecule type" value="Genomic_DNA"/>
</dbReference>